<gene>
    <name evidence="1" type="ORF">R1flu_013565</name>
</gene>
<reference evidence="1 2" key="1">
    <citation type="submission" date="2024-09" db="EMBL/GenBank/DDBJ databases">
        <title>Chromosome-scale assembly of Riccia fluitans.</title>
        <authorList>
            <person name="Paukszto L."/>
            <person name="Sawicki J."/>
            <person name="Karawczyk K."/>
            <person name="Piernik-Szablinska J."/>
            <person name="Szczecinska M."/>
            <person name="Mazdziarz M."/>
        </authorList>
    </citation>
    <scope>NUCLEOTIDE SEQUENCE [LARGE SCALE GENOMIC DNA]</scope>
    <source>
        <strain evidence="1">Rf_01</strain>
        <tissue evidence="1">Aerial parts of the thallus</tissue>
    </source>
</reference>
<comment type="caution">
    <text evidence="1">The sequence shown here is derived from an EMBL/GenBank/DDBJ whole genome shotgun (WGS) entry which is preliminary data.</text>
</comment>
<dbReference type="AlphaFoldDB" id="A0ABD1YDL4"/>
<dbReference type="EMBL" id="JBHFFA010000004">
    <property type="protein sequence ID" value="KAL2628879.1"/>
    <property type="molecule type" value="Genomic_DNA"/>
</dbReference>
<accession>A0ABD1YDL4</accession>
<evidence type="ECO:0000313" key="1">
    <source>
        <dbReference type="EMBL" id="KAL2628879.1"/>
    </source>
</evidence>
<name>A0ABD1YDL4_9MARC</name>
<evidence type="ECO:0000313" key="2">
    <source>
        <dbReference type="Proteomes" id="UP001605036"/>
    </source>
</evidence>
<proteinExistence type="predicted"/>
<organism evidence="1 2">
    <name type="scientific">Riccia fluitans</name>
    <dbReference type="NCBI Taxonomy" id="41844"/>
    <lineage>
        <taxon>Eukaryota</taxon>
        <taxon>Viridiplantae</taxon>
        <taxon>Streptophyta</taxon>
        <taxon>Embryophyta</taxon>
        <taxon>Marchantiophyta</taxon>
        <taxon>Marchantiopsida</taxon>
        <taxon>Marchantiidae</taxon>
        <taxon>Marchantiales</taxon>
        <taxon>Ricciaceae</taxon>
        <taxon>Riccia</taxon>
    </lineage>
</organism>
<sequence length="93" mass="10224">MDVEILAVLIGKLVKAGHPVLICMGNGSSAKRACDDLQAAADLLLPIFQEHVLLDRTLTYTDLDGLVKTIKHNGFWFHLDVGVSDMDQIHRKG</sequence>
<protein>
    <submittedName>
        <fullName evidence="1">Uncharacterized protein</fullName>
    </submittedName>
</protein>
<dbReference type="Proteomes" id="UP001605036">
    <property type="component" value="Unassembled WGS sequence"/>
</dbReference>
<keyword evidence="2" id="KW-1185">Reference proteome</keyword>